<dbReference type="RefSeq" id="WP_143594289.1">
    <property type="nucleotide sequence ID" value="NZ_FUYB01000005.1"/>
</dbReference>
<protein>
    <recommendedName>
        <fullName evidence="4">Protein kinase domain-containing protein</fullName>
    </recommendedName>
</protein>
<reference evidence="2 3" key="1">
    <citation type="submission" date="2017-02" db="EMBL/GenBank/DDBJ databases">
        <authorList>
            <person name="Peterson S.W."/>
        </authorList>
    </citation>
    <scope>NUCLEOTIDE SEQUENCE [LARGE SCALE GENOMIC DNA]</scope>
    <source>
        <strain evidence="2 3">ATCC 49788</strain>
    </source>
</reference>
<dbReference type="EMBL" id="FUYB01000005">
    <property type="protein sequence ID" value="SKA75280.1"/>
    <property type="molecule type" value="Genomic_DNA"/>
</dbReference>
<feature type="compositionally biased region" description="Basic and acidic residues" evidence="1">
    <location>
        <begin position="313"/>
        <end position="330"/>
    </location>
</feature>
<dbReference type="Gene3D" id="3.30.200.20">
    <property type="entry name" value="Phosphorylase Kinase, domain 1"/>
    <property type="match status" value="1"/>
</dbReference>
<keyword evidence="3" id="KW-1185">Reference proteome</keyword>
<feature type="compositionally biased region" description="Low complexity" evidence="1">
    <location>
        <begin position="359"/>
        <end position="374"/>
    </location>
</feature>
<feature type="region of interest" description="Disordered" evidence="1">
    <location>
        <begin position="313"/>
        <end position="376"/>
    </location>
</feature>
<evidence type="ECO:0000313" key="2">
    <source>
        <dbReference type="EMBL" id="SKA75280.1"/>
    </source>
</evidence>
<evidence type="ECO:0008006" key="4">
    <source>
        <dbReference type="Google" id="ProtNLM"/>
    </source>
</evidence>
<sequence>MNTSGMGYKILDERYALLECLAVSGIGEIYRGRDLELAQTETRPSRILIHLLPQHDQLRDLEANLAQAQTITQDLNQPWVLPILAQGQTEGRPYFVLSSPDSLGAHSVMSLPSQQLPDLNKLMQQFGSLVKAKQLPNLIDSALLISLPNQSLYLLATAFLQPIHALRAYHTGLTIYKRPTVTRSLALSSMMAITLSTFAVEYQNKPDTLSLQDLQAKPVHVSSPQTVFHTLTGLTQAEQASLHDRPTASYPLNSTLPFALQEPLAALEPALVALSSTSIQTTTRQPVQQTKLAATTLAPLSLDNITKKTAAKIPDKASETTTEKAAEKKKTTAKPNLETSKEQPSLAATKTKPAANLSLKPLPAKPTAKAAVVTQPETSITKVTTEASNEAIYYTASIDTSDTVDASTQLTKSSPLTPPKPSTTAAKAPPLSLADLIERANKTLDMENFSEKNGVVFYLRQIKLRDPLHPQIERLGRFVVMYQHEIARNKLKADATVHAQALLTLSKSLIQEFNLKSLNSAQQVLEHKSNQYSLAK</sequence>
<name>A0A1T4WDB5_9GAMM</name>
<dbReference type="AlphaFoldDB" id="A0A1T4WDB5"/>
<accession>A0A1T4WDB5</accession>
<dbReference type="OrthoDB" id="5623009at2"/>
<evidence type="ECO:0000256" key="1">
    <source>
        <dbReference type="SAM" id="MobiDB-lite"/>
    </source>
</evidence>
<proteinExistence type="predicted"/>
<dbReference type="Proteomes" id="UP000190460">
    <property type="component" value="Unassembled WGS sequence"/>
</dbReference>
<organism evidence="2 3">
    <name type="scientific">Thiothrix eikelboomii</name>
    <dbReference type="NCBI Taxonomy" id="92487"/>
    <lineage>
        <taxon>Bacteria</taxon>
        <taxon>Pseudomonadati</taxon>
        <taxon>Pseudomonadota</taxon>
        <taxon>Gammaproteobacteria</taxon>
        <taxon>Thiotrichales</taxon>
        <taxon>Thiotrichaceae</taxon>
        <taxon>Thiothrix</taxon>
    </lineage>
</organism>
<dbReference type="STRING" id="92487.SAMN02745130_01498"/>
<feature type="region of interest" description="Disordered" evidence="1">
    <location>
        <begin position="404"/>
        <end position="427"/>
    </location>
</feature>
<gene>
    <name evidence="2" type="ORF">SAMN02745130_01498</name>
</gene>
<evidence type="ECO:0000313" key="3">
    <source>
        <dbReference type="Proteomes" id="UP000190460"/>
    </source>
</evidence>